<evidence type="ECO:0000313" key="2">
    <source>
        <dbReference type="Proteomes" id="UP000475117"/>
    </source>
</evidence>
<gene>
    <name evidence="1" type="ORF">G3M56_009780</name>
</gene>
<protein>
    <submittedName>
        <fullName evidence="1">Uncharacterized protein</fullName>
    </submittedName>
</protein>
<dbReference type="Proteomes" id="UP000475117">
    <property type="component" value="Chromosome"/>
</dbReference>
<organism evidence="1 2">
    <name type="scientific">Sulfuriroseicoccus oceanibius</name>
    <dbReference type="NCBI Taxonomy" id="2707525"/>
    <lineage>
        <taxon>Bacteria</taxon>
        <taxon>Pseudomonadati</taxon>
        <taxon>Verrucomicrobiota</taxon>
        <taxon>Verrucomicrobiia</taxon>
        <taxon>Verrucomicrobiales</taxon>
        <taxon>Verrucomicrobiaceae</taxon>
        <taxon>Sulfuriroseicoccus</taxon>
    </lineage>
</organism>
<dbReference type="EMBL" id="CP066776">
    <property type="protein sequence ID" value="QQL44183.1"/>
    <property type="molecule type" value="Genomic_DNA"/>
</dbReference>
<evidence type="ECO:0000313" key="1">
    <source>
        <dbReference type="EMBL" id="QQL44183.1"/>
    </source>
</evidence>
<sequence length="239" mass="26701">MTTDSVEDPGSAMVVTGKITPWFIKRMLMMLGLFVFLSGFFFYDWKVGYPAKKAEYEAAMEEYTKFSDEKERLVAIGDQQGVEAAQKAWVDLSAEKEWEIDRVDLSPDNEVTSDDIQEQFNFGVGSGVLAVGVLIWMFLNLGKKLSVDGDSVTLPNGRNVKFADIHKVDTRRWGNKGLATIYYKDQAGSKGSARIDGLKYGGFIKPEPFIADQILGRIVQGFDGELIELQEEDETAPNE</sequence>
<dbReference type="KEGG" id="soa:G3M56_009780"/>
<name>A0A6B3L105_9BACT</name>
<keyword evidence="2" id="KW-1185">Reference proteome</keyword>
<reference evidence="1 2" key="1">
    <citation type="submission" date="2020-12" db="EMBL/GenBank/DDBJ databases">
        <title>Sulforoseuscoccus oceanibium gen. nov., sp. nov., a representative of the phylum Verrucomicrobia with special cytoplasmic membrane, and proposal of Sulforoseuscoccusaceae fam. nov.</title>
        <authorList>
            <person name="Xi F."/>
        </authorList>
    </citation>
    <scope>NUCLEOTIDE SEQUENCE [LARGE SCALE GENOMIC DNA]</scope>
    <source>
        <strain evidence="1 2">T37</strain>
    </source>
</reference>
<proteinExistence type="predicted"/>
<accession>A0A6B3L105</accession>
<dbReference type="AlphaFoldDB" id="A0A6B3L105"/>
<dbReference type="RefSeq" id="WP_164362462.1">
    <property type="nucleotide sequence ID" value="NZ_CP066776.1"/>
</dbReference>